<gene>
    <name evidence="3" type="primary">20347466</name>
    <name evidence="2" type="ORF">GGTG_07008</name>
</gene>
<feature type="region of interest" description="Disordered" evidence="1">
    <location>
        <begin position="75"/>
        <end position="105"/>
    </location>
</feature>
<reference evidence="4" key="1">
    <citation type="submission" date="2010-07" db="EMBL/GenBank/DDBJ databases">
        <title>The genome sequence of Gaeumannomyces graminis var. tritici strain R3-111a-1.</title>
        <authorList>
            <consortium name="The Broad Institute Genome Sequencing Platform"/>
            <person name="Ma L.-J."/>
            <person name="Dead R."/>
            <person name="Young S."/>
            <person name="Zeng Q."/>
            <person name="Koehrsen M."/>
            <person name="Alvarado L."/>
            <person name="Berlin A."/>
            <person name="Chapman S.B."/>
            <person name="Chen Z."/>
            <person name="Freedman E."/>
            <person name="Gellesch M."/>
            <person name="Goldberg J."/>
            <person name="Griggs A."/>
            <person name="Gujja S."/>
            <person name="Heilman E.R."/>
            <person name="Heiman D."/>
            <person name="Hepburn T."/>
            <person name="Howarth C."/>
            <person name="Jen D."/>
            <person name="Larson L."/>
            <person name="Mehta T."/>
            <person name="Neiman D."/>
            <person name="Pearson M."/>
            <person name="Roberts A."/>
            <person name="Saif S."/>
            <person name="Shea T."/>
            <person name="Shenoy N."/>
            <person name="Sisk P."/>
            <person name="Stolte C."/>
            <person name="Sykes S."/>
            <person name="Walk T."/>
            <person name="White J."/>
            <person name="Yandava C."/>
            <person name="Haas B."/>
            <person name="Nusbaum C."/>
            <person name="Birren B."/>
        </authorList>
    </citation>
    <scope>NUCLEOTIDE SEQUENCE [LARGE SCALE GENOMIC DNA]</scope>
    <source>
        <strain evidence="4">R3-111a-1</strain>
    </source>
</reference>
<reference evidence="3" key="5">
    <citation type="submission" date="2018-04" db="UniProtKB">
        <authorList>
            <consortium name="EnsemblFungi"/>
        </authorList>
    </citation>
    <scope>IDENTIFICATION</scope>
    <source>
        <strain evidence="3">R3-111a-1</strain>
    </source>
</reference>
<dbReference type="EMBL" id="GL385397">
    <property type="protein sequence ID" value="EJT77095.1"/>
    <property type="molecule type" value="Genomic_DNA"/>
</dbReference>
<accession>J3P0G2</accession>
<sequence>MGSPRRDRLRCRIRRRSKRRGQELALGPNLEALCLGDVQQPQACNPTTPSHPACCRWPVSRGRCRFPEDIPDEVQRRSQTQVSQRVVDTQHSWPDRKTAIRARSR</sequence>
<dbReference type="VEuPathDB" id="FungiDB:GGTG_07008"/>
<proteinExistence type="predicted"/>
<dbReference type="AlphaFoldDB" id="J3P0G2"/>
<feature type="compositionally biased region" description="Basic residues" evidence="1">
    <location>
        <begin position="7"/>
        <end position="19"/>
    </location>
</feature>
<protein>
    <submittedName>
        <fullName evidence="2 3">Uncharacterized protein</fullName>
    </submittedName>
</protein>
<evidence type="ECO:0000313" key="2">
    <source>
        <dbReference type="EMBL" id="EJT77095.1"/>
    </source>
</evidence>
<feature type="compositionally biased region" description="Low complexity" evidence="1">
    <location>
        <begin position="77"/>
        <end position="90"/>
    </location>
</feature>
<dbReference type="Proteomes" id="UP000006039">
    <property type="component" value="Unassembled WGS sequence"/>
</dbReference>
<evidence type="ECO:0000313" key="4">
    <source>
        <dbReference type="Proteomes" id="UP000006039"/>
    </source>
</evidence>
<dbReference type="HOGENOM" id="CLU_2236758_0_0_1"/>
<keyword evidence="4" id="KW-1185">Reference proteome</keyword>
<reference evidence="2" key="2">
    <citation type="submission" date="2010-07" db="EMBL/GenBank/DDBJ databases">
        <authorList>
            <consortium name="The Broad Institute Genome Sequencing Platform"/>
            <consortium name="Broad Institute Genome Sequencing Center for Infectious Disease"/>
            <person name="Ma L.-J."/>
            <person name="Dead R."/>
            <person name="Young S."/>
            <person name="Zeng Q."/>
            <person name="Koehrsen M."/>
            <person name="Alvarado L."/>
            <person name="Berlin A."/>
            <person name="Chapman S.B."/>
            <person name="Chen Z."/>
            <person name="Freedman E."/>
            <person name="Gellesch M."/>
            <person name="Goldberg J."/>
            <person name="Griggs A."/>
            <person name="Gujja S."/>
            <person name="Heilman E.R."/>
            <person name="Heiman D."/>
            <person name="Hepburn T."/>
            <person name="Howarth C."/>
            <person name="Jen D."/>
            <person name="Larson L."/>
            <person name="Mehta T."/>
            <person name="Neiman D."/>
            <person name="Pearson M."/>
            <person name="Roberts A."/>
            <person name="Saif S."/>
            <person name="Shea T."/>
            <person name="Shenoy N."/>
            <person name="Sisk P."/>
            <person name="Stolte C."/>
            <person name="Sykes S."/>
            <person name="Walk T."/>
            <person name="White J."/>
            <person name="Yandava C."/>
            <person name="Haas B."/>
            <person name="Nusbaum C."/>
            <person name="Birren B."/>
        </authorList>
    </citation>
    <scope>NUCLEOTIDE SEQUENCE</scope>
    <source>
        <strain evidence="2">R3-111a-1</strain>
    </source>
</reference>
<dbReference type="RefSeq" id="XP_009223095.1">
    <property type="nucleotide sequence ID" value="XM_009224831.1"/>
</dbReference>
<evidence type="ECO:0000313" key="3">
    <source>
        <dbReference type="EnsemblFungi" id="EJT77095"/>
    </source>
</evidence>
<dbReference type="GeneID" id="20347466"/>
<feature type="region of interest" description="Disordered" evidence="1">
    <location>
        <begin position="1"/>
        <end position="20"/>
    </location>
</feature>
<evidence type="ECO:0000256" key="1">
    <source>
        <dbReference type="SAM" id="MobiDB-lite"/>
    </source>
</evidence>
<name>J3P0G2_GAET3</name>
<dbReference type="EnsemblFungi" id="EJT77095">
    <property type="protein sequence ID" value="EJT77095"/>
    <property type="gene ID" value="GGTG_07008"/>
</dbReference>
<reference evidence="2" key="3">
    <citation type="submission" date="2010-09" db="EMBL/GenBank/DDBJ databases">
        <title>Annotation of Gaeumannomyces graminis var. tritici R3-111a-1.</title>
        <authorList>
            <consortium name="The Broad Institute Genome Sequencing Platform"/>
            <person name="Ma L.-J."/>
            <person name="Dead R."/>
            <person name="Young S.K."/>
            <person name="Zeng Q."/>
            <person name="Gargeya S."/>
            <person name="Fitzgerald M."/>
            <person name="Haas B."/>
            <person name="Abouelleil A."/>
            <person name="Alvarado L."/>
            <person name="Arachchi H.M."/>
            <person name="Berlin A."/>
            <person name="Brown A."/>
            <person name="Chapman S.B."/>
            <person name="Chen Z."/>
            <person name="Dunbar C."/>
            <person name="Freedman E."/>
            <person name="Gearin G."/>
            <person name="Gellesch M."/>
            <person name="Goldberg J."/>
            <person name="Griggs A."/>
            <person name="Gujja S."/>
            <person name="Heiman D."/>
            <person name="Howarth C."/>
            <person name="Larson L."/>
            <person name="Lui A."/>
            <person name="MacDonald P.J.P."/>
            <person name="Mehta T."/>
            <person name="Montmayeur A."/>
            <person name="Murphy C."/>
            <person name="Neiman D."/>
            <person name="Pearson M."/>
            <person name="Priest M."/>
            <person name="Roberts A."/>
            <person name="Saif S."/>
            <person name="Shea T."/>
            <person name="Shenoy N."/>
            <person name="Sisk P."/>
            <person name="Stolte C."/>
            <person name="Sykes S."/>
            <person name="Yandava C."/>
            <person name="Wortman J."/>
            <person name="Nusbaum C."/>
            <person name="Birren B."/>
        </authorList>
    </citation>
    <scope>NUCLEOTIDE SEQUENCE</scope>
    <source>
        <strain evidence="2">R3-111a-1</strain>
    </source>
</reference>
<organism evidence="2">
    <name type="scientific">Gaeumannomyces tritici (strain R3-111a-1)</name>
    <name type="common">Wheat and barley take-all root rot fungus</name>
    <name type="synonym">Gaeumannomyces graminis var. tritici</name>
    <dbReference type="NCBI Taxonomy" id="644352"/>
    <lineage>
        <taxon>Eukaryota</taxon>
        <taxon>Fungi</taxon>
        <taxon>Dikarya</taxon>
        <taxon>Ascomycota</taxon>
        <taxon>Pezizomycotina</taxon>
        <taxon>Sordariomycetes</taxon>
        <taxon>Sordariomycetidae</taxon>
        <taxon>Magnaporthales</taxon>
        <taxon>Magnaporthaceae</taxon>
        <taxon>Gaeumannomyces</taxon>
    </lineage>
</organism>
<reference evidence="3" key="4">
    <citation type="journal article" date="2015" name="G3 (Bethesda)">
        <title>Genome sequences of three phytopathogenic species of the Magnaporthaceae family of fungi.</title>
        <authorList>
            <person name="Okagaki L.H."/>
            <person name="Nunes C.C."/>
            <person name="Sailsbery J."/>
            <person name="Clay B."/>
            <person name="Brown D."/>
            <person name="John T."/>
            <person name="Oh Y."/>
            <person name="Young N."/>
            <person name="Fitzgerald M."/>
            <person name="Haas B.J."/>
            <person name="Zeng Q."/>
            <person name="Young S."/>
            <person name="Adiconis X."/>
            <person name="Fan L."/>
            <person name="Levin J.Z."/>
            <person name="Mitchell T.K."/>
            <person name="Okubara P.A."/>
            <person name="Farman M.L."/>
            <person name="Kohn L.M."/>
            <person name="Birren B."/>
            <person name="Ma L.-J."/>
            <person name="Dean R.A."/>
        </authorList>
    </citation>
    <scope>NUCLEOTIDE SEQUENCE</scope>
    <source>
        <strain evidence="3">R3-111a-1</strain>
    </source>
</reference>